<proteinExistence type="inferred from homology"/>
<feature type="transmembrane region" description="Helical" evidence="7">
    <location>
        <begin position="251"/>
        <end position="272"/>
    </location>
</feature>
<feature type="transmembrane region" description="Helical" evidence="7">
    <location>
        <begin position="595"/>
        <end position="618"/>
    </location>
</feature>
<dbReference type="AlphaFoldDB" id="I7MDW7"/>
<evidence type="ECO:0000256" key="7">
    <source>
        <dbReference type="RuleBase" id="RU368066"/>
    </source>
</evidence>
<feature type="transmembrane region" description="Helical" evidence="7">
    <location>
        <begin position="346"/>
        <end position="367"/>
    </location>
</feature>
<comment type="function">
    <text evidence="7">Choline transporter.</text>
</comment>
<evidence type="ECO:0000256" key="6">
    <source>
        <dbReference type="ARBA" id="ARBA00023180"/>
    </source>
</evidence>
<keyword evidence="9" id="KW-1185">Reference proteome</keyword>
<protein>
    <recommendedName>
        <fullName evidence="7">Choline transporter-like protein</fullName>
    </recommendedName>
</protein>
<evidence type="ECO:0000256" key="2">
    <source>
        <dbReference type="ARBA" id="ARBA00007168"/>
    </source>
</evidence>
<dbReference type="EMBL" id="GG662740">
    <property type="protein sequence ID" value="EAR92862.2"/>
    <property type="molecule type" value="Genomic_DNA"/>
</dbReference>
<keyword evidence="3 7" id="KW-0812">Transmembrane</keyword>
<dbReference type="PANTHER" id="PTHR12385:SF14">
    <property type="entry name" value="CHOLINE TRANSPORTER-LIKE 2"/>
    <property type="match status" value="1"/>
</dbReference>
<feature type="transmembrane region" description="Helical" evidence="7">
    <location>
        <begin position="556"/>
        <end position="583"/>
    </location>
</feature>
<dbReference type="Proteomes" id="UP000009168">
    <property type="component" value="Unassembled WGS sequence"/>
</dbReference>
<dbReference type="InterPro" id="IPR007603">
    <property type="entry name" value="Choline_transptr-like"/>
</dbReference>
<dbReference type="GO" id="GO:0022857">
    <property type="term" value="F:transmembrane transporter activity"/>
    <property type="evidence" value="ECO:0007669"/>
    <property type="project" value="UniProtKB-UniRule"/>
</dbReference>
<keyword evidence="5 7" id="KW-0472">Membrane</keyword>
<accession>I7MDW7</accession>
<dbReference type="PANTHER" id="PTHR12385">
    <property type="entry name" value="CHOLINE TRANSPORTER-LIKE (SLC FAMILY 44)"/>
    <property type="match status" value="1"/>
</dbReference>
<dbReference type="eggNOG" id="KOG1362">
    <property type="taxonomic scope" value="Eukaryota"/>
</dbReference>
<evidence type="ECO:0000256" key="1">
    <source>
        <dbReference type="ARBA" id="ARBA00004141"/>
    </source>
</evidence>
<keyword evidence="6" id="KW-0325">Glycoprotein</keyword>
<dbReference type="GO" id="GO:0005886">
    <property type="term" value="C:plasma membrane"/>
    <property type="evidence" value="ECO:0007669"/>
    <property type="project" value="UniProtKB-SubCell"/>
</dbReference>
<dbReference type="Pfam" id="PF04515">
    <property type="entry name" value="Choline_transpo"/>
    <property type="match status" value="1"/>
</dbReference>
<name>I7MDW7_TETTS</name>
<dbReference type="OrthoDB" id="420519at2759"/>
<feature type="transmembrane region" description="Helical" evidence="7">
    <location>
        <begin position="222"/>
        <end position="244"/>
    </location>
</feature>
<evidence type="ECO:0000256" key="5">
    <source>
        <dbReference type="ARBA" id="ARBA00023136"/>
    </source>
</evidence>
<gene>
    <name evidence="8" type="ORF">TTHERM_00294750</name>
</gene>
<comment type="similarity">
    <text evidence="2 7">Belongs to the CTL (choline transporter-like) family.</text>
</comment>
<feature type="transmembrane region" description="Helical" evidence="7">
    <location>
        <begin position="292"/>
        <end position="312"/>
    </location>
</feature>
<evidence type="ECO:0000256" key="3">
    <source>
        <dbReference type="ARBA" id="ARBA00022692"/>
    </source>
</evidence>
<dbReference type="KEGG" id="tet:TTHERM_00294750"/>
<dbReference type="InParanoid" id="I7MDW7"/>
<keyword evidence="4 7" id="KW-1133">Transmembrane helix</keyword>
<sequence length="669" mass="75940">MSKGKEQVRYQQINMSKLPDLEKIEKKESSEEIMTESIKVTYKYKENDPNYMGDKIGTDRNLIHGPIKNRGITDCICSLLFIGFLVGLFFSSIYSFSEGSTTSYALPYDTDGNVCGKSSGFQNYKYIFLLDPQSGDYSKSVCVSSCPTKTQEQDIVEFKCKQNSQIQIDSNNGLCKLSSAKFFNTTKYVTACIPDDEALKAKTQSYLQPSQTFQQHMADLQASWPVMLGSIFISLAIGYIYLFMMKKFSGCLTWFCIITVISSFFVVGGLMVSNDTIGIISSGTVDSNQKEGIKVLGSFCIIFGIVSLLYVLCKCKQIRMGIALVDVSSDYTTDVCTSQLIPFVMWFIYVLCLVFLLLAGVYAYGIGEESDQPQNPFNKYIYNSNRYLILFYIFGLIWISEFLSIYAYFLVSSSAQQWYFKRSYQSLLKSPVKQAVKLGFYHLGTLAYASLVLPLYTIANFIFEIFYGCGKGIQSKETERKRAQSQYDAEWENNSKDQIDKVSNCCVSCSNLYEGRFRFVKKEGIIQTALTGRDFKKACHESFYLMKRNEKYFKSLQGLGSLMLLLGKCFICCSSTFLCYLILSDSETYKKELYSPVLPTVLITYITFTIGNIFVTVYSSSSDSILQSFCVDEELHNEMKESTGNTPQKLLQFLDKYTDIIKDQKSEKI</sequence>
<dbReference type="GeneID" id="7833300"/>
<feature type="transmembrane region" description="Helical" evidence="7">
    <location>
        <begin position="76"/>
        <end position="96"/>
    </location>
</feature>
<dbReference type="RefSeq" id="XP_001013107.2">
    <property type="nucleotide sequence ID" value="XM_001013107.2"/>
</dbReference>
<feature type="transmembrane region" description="Helical" evidence="7">
    <location>
        <begin position="387"/>
        <end position="411"/>
    </location>
</feature>
<evidence type="ECO:0000313" key="8">
    <source>
        <dbReference type="EMBL" id="EAR92862.2"/>
    </source>
</evidence>
<evidence type="ECO:0000256" key="4">
    <source>
        <dbReference type="ARBA" id="ARBA00022989"/>
    </source>
</evidence>
<reference evidence="9" key="1">
    <citation type="journal article" date="2006" name="PLoS Biol.">
        <title>Macronuclear genome sequence of the ciliate Tetrahymena thermophila, a model eukaryote.</title>
        <authorList>
            <person name="Eisen J.A."/>
            <person name="Coyne R.S."/>
            <person name="Wu M."/>
            <person name="Wu D."/>
            <person name="Thiagarajan M."/>
            <person name="Wortman J.R."/>
            <person name="Badger J.H."/>
            <person name="Ren Q."/>
            <person name="Amedeo P."/>
            <person name="Jones K.M."/>
            <person name="Tallon L.J."/>
            <person name="Delcher A.L."/>
            <person name="Salzberg S.L."/>
            <person name="Silva J.C."/>
            <person name="Haas B.J."/>
            <person name="Majoros W.H."/>
            <person name="Farzad M."/>
            <person name="Carlton J.M."/>
            <person name="Smith R.K. Jr."/>
            <person name="Garg J."/>
            <person name="Pearlman R.E."/>
            <person name="Karrer K.M."/>
            <person name="Sun L."/>
            <person name="Manning G."/>
            <person name="Elde N.C."/>
            <person name="Turkewitz A.P."/>
            <person name="Asai D.J."/>
            <person name="Wilkes D.E."/>
            <person name="Wang Y."/>
            <person name="Cai H."/>
            <person name="Collins K."/>
            <person name="Stewart B.A."/>
            <person name="Lee S.R."/>
            <person name="Wilamowska K."/>
            <person name="Weinberg Z."/>
            <person name="Ruzzo W.L."/>
            <person name="Wloga D."/>
            <person name="Gaertig J."/>
            <person name="Frankel J."/>
            <person name="Tsao C.-C."/>
            <person name="Gorovsky M.A."/>
            <person name="Keeling P.J."/>
            <person name="Waller R.F."/>
            <person name="Patron N.J."/>
            <person name="Cherry J.M."/>
            <person name="Stover N.A."/>
            <person name="Krieger C.J."/>
            <person name="del Toro C."/>
            <person name="Ryder H.F."/>
            <person name="Williamson S.C."/>
            <person name="Barbeau R.A."/>
            <person name="Hamilton E.P."/>
            <person name="Orias E."/>
        </authorList>
    </citation>
    <scope>NUCLEOTIDE SEQUENCE [LARGE SCALE GENOMIC DNA]</scope>
    <source>
        <strain evidence="9">SB210</strain>
    </source>
</reference>
<organism evidence="8 9">
    <name type="scientific">Tetrahymena thermophila (strain SB210)</name>
    <dbReference type="NCBI Taxonomy" id="312017"/>
    <lineage>
        <taxon>Eukaryota</taxon>
        <taxon>Sar</taxon>
        <taxon>Alveolata</taxon>
        <taxon>Ciliophora</taxon>
        <taxon>Intramacronucleata</taxon>
        <taxon>Oligohymenophorea</taxon>
        <taxon>Hymenostomatida</taxon>
        <taxon>Tetrahymenina</taxon>
        <taxon>Tetrahymenidae</taxon>
        <taxon>Tetrahymena</taxon>
    </lineage>
</organism>
<evidence type="ECO:0000313" key="9">
    <source>
        <dbReference type="Proteomes" id="UP000009168"/>
    </source>
</evidence>
<comment type="subcellular location">
    <subcellularLocation>
        <location evidence="7">Cell membrane</location>
        <topology evidence="7">Multi-pass membrane protein</topology>
    </subcellularLocation>
    <subcellularLocation>
        <location evidence="1">Membrane</location>
        <topology evidence="1">Multi-pass membrane protein</topology>
    </subcellularLocation>
</comment>